<organism evidence="10 11">
    <name type="scientific">candidate division MSBL1 archaeon SCGC-AAA261O19</name>
    <dbReference type="NCBI Taxonomy" id="1698277"/>
    <lineage>
        <taxon>Archaea</taxon>
        <taxon>Methanobacteriati</taxon>
        <taxon>Methanobacteriota</taxon>
        <taxon>candidate division MSBL1</taxon>
    </lineage>
</organism>
<comment type="pathway">
    <text evidence="1 7">Sulfur metabolism; hydrogen sulfide biosynthesis; sulfite from sulfate: step 1/3.</text>
</comment>
<proteinExistence type="inferred from homology"/>
<name>A0A133VDX0_9EURY</name>
<evidence type="ECO:0000256" key="1">
    <source>
        <dbReference type="ARBA" id="ARBA00005048"/>
    </source>
</evidence>
<dbReference type="PANTHER" id="PTHR43509:SF1">
    <property type="entry name" value="SULFATE ADENYLYLTRANSFERASE"/>
    <property type="match status" value="1"/>
</dbReference>
<comment type="similarity">
    <text evidence="6 7">Belongs to the sulfate adenylyltransferase family.</text>
</comment>
<dbReference type="InterPro" id="IPR015947">
    <property type="entry name" value="PUA-like_sf"/>
</dbReference>
<dbReference type="CDD" id="cd00517">
    <property type="entry name" value="ATPS"/>
    <property type="match status" value="1"/>
</dbReference>
<evidence type="ECO:0000256" key="5">
    <source>
        <dbReference type="ARBA" id="ARBA00022840"/>
    </source>
</evidence>
<dbReference type="SUPFAM" id="SSF52374">
    <property type="entry name" value="Nucleotidylyl transferase"/>
    <property type="match status" value="1"/>
</dbReference>
<dbReference type="SUPFAM" id="SSF88697">
    <property type="entry name" value="PUA domain-like"/>
    <property type="match status" value="1"/>
</dbReference>
<evidence type="ECO:0000256" key="7">
    <source>
        <dbReference type="HAMAP-Rule" id="MF_00066"/>
    </source>
</evidence>
<dbReference type="EC" id="2.7.7.4" evidence="7"/>
<dbReference type="InterPro" id="IPR020792">
    <property type="entry name" value="SO4_adenylyltransferase_pro"/>
</dbReference>
<dbReference type="AlphaFoldDB" id="A0A133VDX0"/>
<reference evidence="10 11" key="1">
    <citation type="journal article" date="2016" name="Sci. Rep.">
        <title>Metabolic traits of an uncultured archaeal lineage -MSBL1- from brine pools of the Red Sea.</title>
        <authorList>
            <person name="Mwirichia R."/>
            <person name="Alam I."/>
            <person name="Rashid M."/>
            <person name="Vinu M."/>
            <person name="Ba-Alawi W."/>
            <person name="Anthony Kamau A."/>
            <person name="Kamanda Ngugi D."/>
            <person name="Goker M."/>
            <person name="Klenk H.P."/>
            <person name="Bajic V."/>
            <person name="Stingl U."/>
        </authorList>
    </citation>
    <scope>NUCLEOTIDE SEQUENCE [LARGE SCALE GENOMIC DNA]</scope>
    <source>
        <strain evidence="10">SCGC-AAA261O19</strain>
    </source>
</reference>
<comment type="caution">
    <text evidence="10">The sequence shown here is derived from an EMBL/GenBank/DDBJ whole genome shotgun (WGS) entry which is preliminary data.</text>
</comment>
<evidence type="ECO:0000256" key="2">
    <source>
        <dbReference type="ARBA" id="ARBA00022679"/>
    </source>
</evidence>
<evidence type="ECO:0000256" key="6">
    <source>
        <dbReference type="ARBA" id="ARBA00037980"/>
    </source>
</evidence>
<feature type="domain" description="ATP-sulfurylase PUA-like" evidence="9">
    <location>
        <begin position="2"/>
        <end position="154"/>
    </location>
</feature>
<evidence type="ECO:0000259" key="9">
    <source>
        <dbReference type="Pfam" id="PF14306"/>
    </source>
</evidence>
<keyword evidence="3 7" id="KW-0548">Nucleotidyltransferase</keyword>
<dbReference type="PATRIC" id="fig|1698277.3.peg.268"/>
<dbReference type="NCBIfam" id="TIGR00339">
    <property type="entry name" value="sopT"/>
    <property type="match status" value="1"/>
</dbReference>
<dbReference type="GO" id="GO:0000103">
    <property type="term" value="P:sulfate assimilation"/>
    <property type="evidence" value="ECO:0007669"/>
    <property type="project" value="UniProtKB-UniRule"/>
</dbReference>
<comment type="catalytic activity">
    <reaction evidence="7">
        <text>sulfate + ATP + H(+) = adenosine 5'-phosphosulfate + diphosphate</text>
        <dbReference type="Rhea" id="RHEA:18133"/>
        <dbReference type="ChEBI" id="CHEBI:15378"/>
        <dbReference type="ChEBI" id="CHEBI:16189"/>
        <dbReference type="ChEBI" id="CHEBI:30616"/>
        <dbReference type="ChEBI" id="CHEBI:33019"/>
        <dbReference type="ChEBI" id="CHEBI:58243"/>
        <dbReference type="EC" id="2.7.7.4"/>
    </reaction>
</comment>
<evidence type="ECO:0000256" key="4">
    <source>
        <dbReference type="ARBA" id="ARBA00022741"/>
    </source>
</evidence>
<dbReference type="GO" id="GO:0005524">
    <property type="term" value="F:ATP binding"/>
    <property type="evidence" value="ECO:0007669"/>
    <property type="project" value="UniProtKB-KW"/>
</dbReference>
<dbReference type="Pfam" id="PF01747">
    <property type="entry name" value="ATP-sulfurylase"/>
    <property type="match status" value="1"/>
</dbReference>
<sequence>MKLVNRILENQERKKVLDEIDEYPSVSIADEMILDAELIANGGYSPIDGFLTQNDLQLVLDKMHLSDGSPWTIPIVLPVNEDAINEISEEDDVVLKSSEDEKIAILHLEEIYGFDKKEFASKVFGTTDSDHPGVGWTFYDWGDTLLAGKVDLLTRPKHPFEKYHMDPEETRKEFQKRRWETIVGFQTRNPVHRSHEYIQKCALEIVDGLLLHPITITRKGDVPAKTRMKTYQLMLNKYYPRNRVILSTLTTAMRYAGPREAVFHALIRRNFGCTHFIVGRDHAGVGDYYGPYDAQRIFNEFNEGELEITPLFFENAFYCRKCDSMATEKTCPHLKSNRVAPSGTKVRRILLEDENLSKKIMRPEVAELLREYYQKINDKGKSD</sequence>
<dbReference type="InterPro" id="IPR025980">
    <property type="entry name" value="ATP-Sase_PUA-like_dom"/>
</dbReference>
<evidence type="ECO:0000313" key="10">
    <source>
        <dbReference type="EMBL" id="KXB04594.1"/>
    </source>
</evidence>
<dbReference type="Proteomes" id="UP000070076">
    <property type="component" value="Unassembled WGS sequence"/>
</dbReference>
<dbReference type="InterPro" id="IPR002650">
    <property type="entry name" value="Sulphate_adenylyltransferase"/>
</dbReference>
<evidence type="ECO:0000313" key="11">
    <source>
        <dbReference type="Proteomes" id="UP000070076"/>
    </source>
</evidence>
<dbReference type="GO" id="GO:0070814">
    <property type="term" value="P:hydrogen sulfide biosynthetic process"/>
    <property type="evidence" value="ECO:0007669"/>
    <property type="project" value="UniProtKB-UniRule"/>
</dbReference>
<dbReference type="Pfam" id="PF14306">
    <property type="entry name" value="PUA_2"/>
    <property type="match status" value="1"/>
</dbReference>
<keyword evidence="11" id="KW-1185">Reference proteome</keyword>
<dbReference type="InterPro" id="IPR024951">
    <property type="entry name" value="Sulfurylase_cat_dom"/>
</dbReference>
<dbReference type="PANTHER" id="PTHR43509">
    <property type="match status" value="1"/>
</dbReference>
<keyword evidence="2 7" id="KW-0808">Transferase</keyword>
<evidence type="ECO:0000259" key="8">
    <source>
        <dbReference type="Pfam" id="PF01747"/>
    </source>
</evidence>
<dbReference type="Gene3D" id="3.40.50.620">
    <property type="entry name" value="HUPs"/>
    <property type="match status" value="1"/>
</dbReference>
<dbReference type="NCBIfam" id="NF003166">
    <property type="entry name" value="PRK04149.1"/>
    <property type="match status" value="1"/>
</dbReference>
<dbReference type="InterPro" id="IPR014729">
    <property type="entry name" value="Rossmann-like_a/b/a_fold"/>
</dbReference>
<feature type="domain" description="Sulphate adenylyltransferase catalytic" evidence="8">
    <location>
        <begin position="162"/>
        <end position="372"/>
    </location>
</feature>
<dbReference type="EMBL" id="LHYB01000021">
    <property type="protein sequence ID" value="KXB04594.1"/>
    <property type="molecule type" value="Genomic_DNA"/>
</dbReference>
<dbReference type="UniPathway" id="UPA00140">
    <property type="reaction ID" value="UER00204"/>
</dbReference>
<evidence type="ECO:0000256" key="3">
    <source>
        <dbReference type="ARBA" id="ARBA00022695"/>
    </source>
</evidence>
<keyword evidence="4 7" id="KW-0547">Nucleotide-binding</keyword>
<dbReference type="GO" id="GO:0004781">
    <property type="term" value="F:sulfate adenylyltransferase (ATP) activity"/>
    <property type="evidence" value="ECO:0007669"/>
    <property type="project" value="UniProtKB-UniRule"/>
</dbReference>
<dbReference type="HAMAP" id="MF_00066">
    <property type="entry name" value="Sulf_adenylyltr"/>
    <property type="match status" value="1"/>
</dbReference>
<accession>A0A133VDX0</accession>
<protein>
    <recommendedName>
        <fullName evidence="7">Sulfate adenylyltransferase</fullName>
        <ecNumber evidence="7">2.7.7.4</ecNumber>
    </recommendedName>
    <alternativeName>
        <fullName evidence="7">ATP-sulfurylase</fullName>
    </alternativeName>
    <alternativeName>
        <fullName evidence="7">Sulfate adenylate transferase</fullName>
        <shortName evidence="7">SAT</shortName>
    </alternativeName>
</protein>
<keyword evidence="5 7" id="KW-0067">ATP-binding</keyword>
<dbReference type="Gene3D" id="3.10.400.10">
    <property type="entry name" value="Sulfate adenylyltransferase"/>
    <property type="match status" value="1"/>
</dbReference>
<gene>
    <name evidence="7 10" type="primary">sat</name>
    <name evidence="10" type="ORF">AKJ48_02050</name>
</gene>